<evidence type="ECO:0000256" key="2">
    <source>
        <dbReference type="SAM" id="MobiDB-lite"/>
    </source>
</evidence>
<keyword evidence="1" id="KW-0175">Coiled coil</keyword>
<keyword evidence="4" id="KW-1185">Reference proteome</keyword>
<feature type="compositionally biased region" description="Low complexity" evidence="2">
    <location>
        <begin position="14"/>
        <end position="35"/>
    </location>
</feature>
<gene>
    <name evidence="3" type="ORF">C8A01DRAFT_33164</name>
</gene>
<feature type="region of interest" description="Disordered" evidence="2">
    <location>
        <begin position="409"/>
        <end position="483"/>
    </location>
</feature>
<evidence type="ECO:0008006" key="5">
    <source>
        <dbReference type="Google" id="ProtNLM"/>
    </source>
</evidence>
<dbReference type="PANTHER" id="PTHR38119:SF1">
    <property type="entry name" value="BTB DOMAIN-CONTAINING PROTEIN"/>
    <property type="match status" value="1"/>
</dbReference>
<evidence type="ECO:0000313" key="4">
    <source>
        <dbReference type="Proteomes" id="UP001303115"/>
    </source>
</evidence>
<feature type="compositionally biased region" description="Low complexity" evidence="2">
    <location>
        <begin position="192"/>
        <end position="202"/>
    </location>
</feature>
<feature type="region of interest" description="Disordered" evidence="2">
    <location>
        <begin position="123"/>
        <end position="154"/>
    </location>
</feature>
<feature type="compositionally biased region" description="Gly residues" evidence="2">
    <location>
        <begin position="455"/>
        <end position="465"/>
    </location>
</feature>
<feature type="coiled-coil region" evidence="1">
    <location>
        <begin position="352"/>
        <end position="379"/>
    </location>
</feature>
<proteinExistence type="predicted"/>
<evidence type="ECO:0000256" key="1">
    <source>
        <dbReference type="SAM" id="Coils"/>
    </source>
</evidence>
<sequence length="585" mass="63343">MVSHHSDGVTSLMVRGPSSVVGTSSSGRGTGLHSSSRSRRYNRSHTGGTSFIPQNEFPIFSHSGDVEIVVRVATGHENRYLLHRHILTRCSGFFEASTSNEWSRAQAVPELPAPGAARAIEAGGASGGELARIDDRGGSSDEGGNPGSTALAQTKKRWRYELDYGSDDNDIPMLVQKEESSNPPPVTNSIFGGSTPSHSSSRPSHRKSGSHSFFRSVANLSLSSTHTPTLPPPTPEEQDLLRDYDNLFRIMYNYPPCLDAVNIADGYVQCKSLLHLADQYDALAVVGPRVDHHMLQFQSRLWKQIAKYPISYLRLGYLARSKVIFQEALIHVVGQWPAGERSIRAALPETVVDIIEDKVDELEETVSRIEARLFRLTLTTRAGERITPANGYLEWLAVSLFRQWLADNTSPPMPPVPERTNGNGSGNARNGAAPRGRLGSHSSGSGVSAANGRSGSRGGGGGGGNHATNSNLQVAPPPPIPTLASLGRTYRLLGAAGPGPSEKGGYLGHDECKRFLKLTPELYTRDNLRKFEKRIDELKAMAREVVHPLMGSGLELEMIHGAGAAGIGYLTCTTVRDRDLPWGYD</sequence>
<evidence type="ECO:0000313" key="3">
    <source>
        <dbReference type="EMBL" id="KAK4042769.1"/>
    </source>
</evidence>
<dbReference type="AlphaFoldDB" id="A0AAN6STQ4"/>
<feature type="region of interest" description="Disordered" evidence="2">
    <location>
        <begin position="1"/>
        <end position="53"/>
    </location>
</feature>
<accession>A0AAN6STQ4</accession>
<dbReference type="EMBL" id="MU854336">
    <property type="protein sequence ID" value="KAK4042769.1"/>
    <property type="molecule type" value="Genomic_DNA"/>
</dbReference>
<dbReference type="PANTHER" id="PTHR38119">
    <property type="entry name" value="BTB DOMAIN-CONTAINING PROTEIN-RELATED"/>
    <property type="match status" value="1"/>
</dbReference>
<protein>
    <recommendedName>
        <fullName evidence="5">BTB domain-containing protein</fullName>
    </recommendedName>
</protein>
<feature type="region of interest" description="Disordered" evidence="2">
    <location>
        <begin position="169"/>
        <end position="210"/>
    </location>
</feature>
<dbReference type="Proteomes" id="UP001303115">
    <property type="component" value="Unassembled WGS sequence"/>
</dbReference>
<reference evidence="4" key="1">
    <citation type="journal article" date="2023" name="Mol. Phylogenet. Evol.">
        <title>Genome-scale phylogeny and comparative genomics of the fungal order Sordariales.</title>
        <authorList>
            <person name="Hensen N."/>
            <person name="Bonometti L."/>
            <person name="Westerberg I."/>
            <person name="Brannstrom I.O."/>
            <person name="Guillou S."/>
            <person name="Cros-Aarteil S."/>
            <person name="Calhoun S."/>
            <person name="Haridas S."/>
            <person name="Kuo A."/>
            <person name="Mondo S."/>
            <person name="Pangilinan J."/>
            <person name="Riley R."/>
            <person name="LaButti K."/>
            <person name="Andreopoulos B."/>
            <person name="Lipzen A."/>
            <person name="Chen C."/>
            <person name="Yan M."/>
            <person name="Daum C."/>
            <person name="Ng V."/>
            <person name="Clum A."/>
            <person name="Steindorff A."/>
            <person name="Ohm R.A."/>
            <person name="Martin F."/>
            <person name="Silar P."/>
            <person name="Natvig D.O."/>
            <person name="Lalanne C."/>
            <person name="Gautier V."/>
            <person name="Ament-Velasquez S.L."/>
            <person name="Kruys A."/>
            <person name="Hutchinson M.I."/>
            <person name="Powell A.J."/>
            <person name="Barry K."/>
            <person name="Miller A.N."/>
            <person name="Grigoriev I.V."/>
            <person name="Debuchy R."/>
            <person name="Gladieux P."/>
            <person name="Hiltunen Thoren M."/>
            <person name="Johannesson H."/>
        </authorList>
    </citation>
    <scope>NUCLEOTIDE SEQUENCE [LARGE SCALE GENOMIC DNA]</scope>
    <source>
        <strain evidence="4">CBS 284.82</strain>
    </source>
</reference>
<name>A0AAN6STQ4_9PEZI</name>
<comment type="caution">
    <text evidence="3">The sequence shown here is derived from an EMBL/GenBank/DDBJ whole genome shotgun (WGS) entry which is preliminary data.</text>
</comment>
<feature type="compositionally biased region" description="Low complexity" evidence="2">
    <location>
        <begin position="419"/>
        <end position="454"/>
    </location>
</feature>
<organism evidence="3 4">
    <name type="scientific">Parachaetomium inaequale</name>
    <dbReference type="NCBI Taxonomy" id="2588326"/>
    <lineage>
        <taxon>Eukaryota</taxon>
        <taxon>Fungi</taxon>
        <taxon>Dikarya</taxon>
        <taxon>Ascomycota</taxon>
        <taxon>Pezizomycotina</taxon>
        <taxon>Sordariomycetes</taxon>
        <taxon>Sordariomycetidae</taxon>
        <taxon>Sordariales</taxon>
        <taxon>Chaetomiaceae</taxon>
        <taxon>Parachaetomium</taxon>
    </lineage>
</organism>